<sequence>MVVLDLRQDKSLNFQYGRRTLQPLLCIAQEPSDINVVFKSIDGQPR</sequence>
<protein>
    <submittedName>
        <fullName evidence="1">Uncharacterized protein</fullName>
    </submittedName>
</protein>
<gene>
    <name evidence="1" type="ORF">BECKUNK1418G_GA0071005_10281</name>
    <name evidence="2" type="ORF">BECKUNK1418H_GA0071006_10351</name>
</gene>
<proteinExistence type="predicted"/>
<reference evidence="1" key="1">
    <citation type="submission" date="2019-02" db="EMBL/GenBank/DDBJ databases">
        <authorList>
            <person name="Gruber-Vodicka R. H."/>
            <person name="Seah K. B. B."/>
        </authorList>
    </citation>
    <scope>NUCLEOTIDE SEQUENCE</scope>
    <source>
        <strain evidence="2">BECK_BY19</strain>
        <strain evidence="1">BECK_BY8</strain>
    </source>
</reference>
<accession>A0A451AA10</accession>
<dbReference type="AlphaFoldDB" id="A0A451AA10"/>
<dbReference type="EMBL" id="CAADFZ010000028">
    <property type="protein sequence ID" value="VFK62886.1"/>
    <property type="molecule type" value="Genomic_DNA"/>
</dbReference>
<evidence type="ECO:0000313" key="1">
    <source>
        <dbReference type="EMBL" id="VFK62886.1"/>
    </source>
</evidence>
<evidence type="ECO:0000313" key="2">
    <source>
        <dbReference type="EMBL" id="VFK70649.1"/>
    </source>
</evidence>
<dbReference type="EMBL" id="CAADGD010000035">
    <property type="protein sequence ID" value="VFK70649.1"/>
    <property type="molecule type" value="Genomic_DNA"/>
</dbReference>
<organism evidence="1">
    <name type="scientific">Candidatus Kentrum sp. UNK</name>
    <dbReference type="NCBI Taxonomy" id="2126344"/>
    <lineage>
        <taxon>Bacteria</taxon>
        <taxon>Pseudomonadati</taxon>
        <taxon>Pseudomonadota</taxon>
        <taxon>Gammaproteobacteria</taxon>
        <taxon>Candidatus Kentrum</taxon>
    </lineage>
</organism>
<name>A0A451AA10_9GAMM</name>